<evidence type="ECO:0000313" key="2">
    <source>
        <dbReference type="EMBL" id="KAA1073325.1"/>
    </source>
</evidence>
<comment type="caution">
    <text evidence="2">The sequence shown here is derived from an EMBL/GenBank/DDBJ whole genome shotgun (WGS) entry which is preliminary data.</text>
</comment>
<feature type="region of interest" description="Disordered" evidence="1">
    <location>
        <begin position="261"/>
        <end position="303"/>
    </location>
</feature>
<evidence type="ECO:0000256" key="1">
    <source>
        <dbReference type="SAM" id="MobiDB-lite"/>
    </source>
</evidence>
<dbReference type="EMBL" id="VSWC01000158">
    <property type="protein sequence ID" value="KAA1073325.1"/>
    <property type="molecule type" value="Genomic_DNA"/>
</dbReference>
<feature type="compositionally biased region" description="Basic and acidic residues" evidence="1">
    <location>
        <begin position="574"/>
        <end position="584"/>
    </location>
</feature>
<keyword evidence="3" id="KW-1185">Reference proteome</keyword>
<feature type="compositionally biased region" description="Basic and acidic residues" evidence="1">
    <location>
        <begin position="374"/>
        <end position="388"/>
    </location>
</feature>
<feature type="compositionally biased region" description="Low complexity" evidence="1">
    <location>
        <begin position="72"/>
        <end position="86"/>
    </location>
</feature>
<feature type="compositionally biased region" description="Low complexity" evidence="1">
    <location>
        <begin position="187"/>
        <end position="201"/>
    </location>
</feature>
<feature type="compositionally biased region" description="Basic residues" evidence="1">
    <location>
        <begin position="585"/>
        <end position="597"/>
    </location>
</feature>
<dbReference type="OrthoDB" id="3366139at2759"/>
<protein>
    <submittedName>
        <fullName evidence="2">Uncharacterized protein</fullName>
    </submittedName>
</protein>
<feature type="compositionally biased region" description="Polar residues" evidence="1">
    <location>
        <begin position="512"/>
        <end position="525"/>
    </location>
</feature>
<feature type="region of interest" description="Disordered" evidence="1">
    <location>
        <begin position="51"/>
        <end position="86"/>
    </location>
</feature>
<evidence type="ECO:0000313" key="3">
    <source>
        <dbReference type="Proteomes" id="UP000324748"/>
    </source>
</evidence>
<feature type="region of interest" description="Disordered" evidence="1">
    <location>
        <begin position="534"/>
        <end position="652"/>
    </location>
</feature>
<sequence>MSIMGPAHGRVPSSQLLSPDPQLVPGRLPTGTLLVAEVRRLSRARLMGISSSPSSFLSTASAQQPPPPPPHQQQLPPDQLTPHPTHSLLLTSTDLITPQDALACRGPSSANLADSHFSTDRTPVPGSFNPNQLELATPSNKPARTPRVSSENTMLEDDTSSELSSELEIQHTPTAQSRIQSLLYVGSHSPSSRQSPSTKSRGNPLEKNALLDTAPDELLSTHHGQMPSSFVNLLALHNALEKALLLHLATQGANAAMTVVNSTPPTCPTETNTLTPPARDERMKTPEPDQQRSRRALSPEEEEDLFKTFRLESLVSWPVIKPIVERGSGKHFGERELAQLLWLWQNDPDDDSNEAQTTQVRKRKKADTPDMDEPLDHSSAQRDHVGEAKEQVGMGFIISRVRSLDPSGTMENKRLRYTYGLGLEIKARENRRMPTYSLQSPGKSNEFLESPSRSFRSASTENKSRKSPSRIKAKDVMNLVALWSSKSVDRKAEVARRLRSYWLSRSAEPGHPQSQGPPTSPSNLQRIAVPLGCLPKLDPTTHKLPTHPFNRPPSASSSQQLPSLHQPDLKRHRLDLTRNSDRRHSPSPKRPKVHTHSRLPSSNTNDPNSTVPSISSSGSGSVQHRALSLLERIKAKEEKQANLINQQSPTRR</sequence>
<feature type="region of interest" description="Disordered" evidence="1">
    <location>
        <begin position="432"/>
        <end position="470"/>
    </location>
</feature>
<feature type="compositionally biased region" description="Basic and acidic residues" evidence="1">
    <location>
        <begin position="631"/>
        <end position="640"/>
    </location>
</feature>
<feature type="compositionally biased region" description="Polar residues" evidence="1">
    <location>
        <begin position="598"/>
        <end position="612"/>
    </location>
</feature>
<feature type="compositionally biased region" description="Low complexity" evidence="1">
    <location>
        <begin position="51"/>
        <end position="63"/>
    </location>
</feature>
<accession>A0A5B0M976</accession>
<feature type="compositionally biased region" description="Polar residues" evidence="1">
    <location>
        <begin position="128"/>
        <end position="153"/>
    </location>
</feature>
<feature type="compositionally biased region" description="Polar residues" evidence="1">
    <location>
        <begin position="261"/>
        <end position="275"/>
    </location>
</feature>
<feature type="region of interest" description="Disordered" evidence="1">
    <location>
        <begin position="347"/>
        <end position="388"/>
    </location>
</feature>
<gene>
    <name evidence="2" type="ORF">PGT21_008552</name>
</gene>
<proteinExistence type="predicted"/>
<feature type="compositionally biased region" description="Low complexity" evidence="1">
    <location>
        <begin position="552"/>
        <end position="566"/>
    </location>
</feature>
<organism evidence="2 3">
    <name type="scientific">Puccinia graminis f. sp. tritici</name>
    <dbReference type="NCBI Taxonomy" id="56615"/>
    <lineage>
        <taxon>Eukaryota</taxon>
        <taxon>Fungi</taxon>
        <taxon>Dikarya</taxon>
        <taxon>Basidiomycota</taxon>
        <taxon>Pucciniomycotina</taxon>
        <taxon>Pucciniomycetes</taxon>
        <taxon>Pucciniales</taxon>
        <taxon>Pucciniaceae</taxon>
        <taxon>Puccinia</taxon>
    </lineage>
</organism>
<reference evidence="2 3" key="1">
    <citation type="submission" date="2019-05" db="EMBL/GenBank/DDBJ databases">
        <title>Emergence of the Ug99 lineage of the wheat stem rust pathogen through somatic hybridization.</title>
        <authorList>
            <person name="Li F."/>
            <person name="Upadhyaya N.M."/>
            <person name="Sperschneider J."/>
            <person name="Matny O."/>
            <person name="Nguyen-Phuc H."/>
            <person name="Mago R."/>
            <person name="Raley C."/>
            <person name="Miller M.E."/>
            <person name="Silverstein K.A.T."/>
            <person name="Henningsen E."/>
            <person name="Hirsch C.D."/>
            <person name="Visser B."/>
            <person name="Pretorius Z.A."/>
            <person name="Steffenson B.J."/>
            <person name="Schwessinger B."/>
            <person name="Dodds P.N."/>
            <person name="Figueroa M."/>
        </authorList>
    </citation>
    <scope>NUCLEOTIDE SEQUENCE [LARGE SCALE GENOMIC DNA]</scope>
    <source>
        <strain evidence="2">21-0</strain>
    </source>
</reference>
<feature type="compositionally biased region" description="Polar residues" evidence="1">
    <location>
        <begin position="451"/>
        <end position="461"/>
    </location>
</feature>
<feature type="region of interest" description="Disordered" evidence="1">
    <location>
        <begin position="506"/>
        <end position="525"/>
    </location>
</feature>
<dbReference type="Proteomes" id="UP000324748">
    <property type="component" value="Unassembled WGS sequence"/>
</dbReference>
<feature type="compositionally biased region" description="Polar residues" evidence="1">
    <location>
        <begin position="642"/>
        <end position="652"/>
    </location>
</feature>
<feature type="region of interest" description="Disordered" evidence="1">
    <location>
        <begin position="107"/>
        <end position="174"/>
    </location>
</feature>
<feature type="region of interest" description="Disordered" evidence="1">
    <location>
        <begin position="186"/>
        <end position="206"/>
    </location>
</feature>
<feature type="compositionally biased region" description="Basic and acidic residues" evidence="1">
    <location>
        <begin position="278"/>
        <end position="292"/>
    </location>
</feature>
<name>A0A5B0M976_PUCGR</name>
<dbReference type="AlphaFoldDB" id="A0A5B0M976"/>
<feature type="region of interest" description="Disordered" evidence="1">
    <location>
        <begin position="1"/>
        <end position="28"/>
    </location>
</feature>